<evidence type="ECO:0000313" key="2">
    <source>
        <dbReference type="EMBL" id="RJL18059.1"/>
    </source>
</evidence>
<feature type="transmembrane region" description="Helical" evidence="1">
    <location>
        <begin position="138"/>
        <end position="161"/>
    </location>
</feature>
<keyword evidence="1" id="KW-1133">Transmembrane helix</keyword>
<protein>
    <recommendedName>
        <fullName evidence="4">YIP1 family protein</fullName>
    </recommendedName>
</protein>
<dbReference type="EMBL" id="QZEW01000028">
    <property type="protein sequence ID" value="RJL18059.1"/>
    <property type="molecule type" value="Genomic_DNA"/>
</dbReference>
<dbReference type="AlphaFoldDB" id="A0A419A885"/>
<dbReference type="RefSeq" id="WP_119897712.1">
    <property type="nucleotide sequence ID" value="NZ_QNRC01000002.1"/>
</dbReference>
<evidence type="ECO:0000256" key="1">
    <source>
        <dbReference type="SAM" id="Phobius"/>
    </source>
</evidence>
<dbReference type="OrthoDB" id="7771437at2"/>
<feature type="transmembrane region" description="Helical" evidence="1">
    <location>
        <begin position="109"/>
        <end position="132"/>
    </location>
</feature>
<name>A0A419A885_9RHOB</name>
<comment type="caution">
    <text evidence="2">The sequence shown here is derived from an EMBL/GenBank/DDBJ whole genome shotgun (WGS) entry which is preliminary data.</text>
</comment>
<feature type="transmembrane region" description="Helical" evidence="1">
    <location>
        <begin position="70"/>
        <end position="97"/>
    </location>
</feature>
<evidence type="ECO:0008006" key="4">
    <source>
        <dbReference type="Google" id="ProtNLM"/>
    </source>
</evidence>
<keyword evidence="3" id="KW-1185">Reference proteome</keyword>
<dbReference type="Proteomes" id="UP000283587">
    <property type="component" value="Unassembled WGS sequence"/>
</dbReference>
<proteinExistence type="predicted"/>
<organism evidence="2 3">
    <name type="scientific">Paracoccus siganidrum</name>
    <dbReference type="NCBI Taxonomy" id="1276757"/>
    <lineage>
        <taxon>Bacteria</taxon>
        <taxon>Pseudomonadati</taxon>
        <taxon>Pseudomonadota</taxon>
        <taxon>Alphaproteobacteria</taxon>
        <taxon>Rhodobacterales</taxon>
        <taxon>Paracoccaceae</taxon>
        <taxon>Paracoccus</taxon>
    </lineage>
</organism>
<reference evidence="3" key="1">
    <citation type="submission" date="2018-09" db="EMBL/GenBank/DDBJ databases">
        <title>Paracoccus onubensis nov. sp. a moderate halophilic bacterium isolated from Gruta de las Maravillas (Aracena, Spain).</title>
        <authorList>
            <person name="Jurado V."/>
            <person name="Gutierrez-Patricio S."/>
            <person name="Gonzalez-Pimentel J.L."/>
            <person name="Miller A.Z."/>
            <person name="Laiz L."/>
            <person name="Saiz-Jimenez C."/>
        </authorList>
    </citation>
    <scope>NUCLEOTIDE SEQUENCE [LARGE SCALE GENOMIC DNA]</scope>
    <source>
        <strain evidence="3">DSM 26381</strain>
    </source>
</reference>
<keyword evidence="1" id="KW-0812">Transmembrane</keyword>
<evidence type="ECO:0000313" key="3">
    <source>
        <dbReference type="Proteomes" id="UP000283587"/>
    </source>
</evidence>
<gene>
    <name evidence="2" type="ORF">D3P05_08135</name>
</gene>
<keyword evidence="1" id="KW-0472">Membrane</keyword>
<accession>A0A419A885</accession>
<sequence length="164" mass="17464">MSRASGGVLPRVMQSWWAPRRVVRGLRAMPERVKLVVLMAAMLIFLVAQAPVHARAAFLDPAIPLGARMGGSLLAVMFLMPVLVYGLATAVGALSRLTPWRLSQEDSRLALFWALLAVSPAMLLAGLVGGMIGPGPALMLSQALAGIGFLVIWGAGIWALVERR</sequence>